<proteinExistence type="predicted"/>
<protein>
    <submittedName>
        <fullName evidence="1">Uncharacterized protein</fullName>
    </submittedName>
</protein>
<name>A0A1Y1N7L2_PHOPY</name>
<dbReference type="AlphaFoldDB" id="A0A1Y1N7L2"/>
<dbReference type="EMBL" id="GEZM01012901">
    <property type="protein sequence ID" value="JAV92870.1"/>
    <property type="molecule type" value="Transcribed_RNA"/>
</dbReference>
<evidence type="ECO:0000313" key="1">
    <source>
        <dbReference type="EMBL" id="JAV92870.1"/>
    </source>
</evidence>
<organism evidence="1">
    <name type="scientific">Photinus pyralis</name>
    <name type="common">Common eastern firefly</name>
    <name type="synonym">Lampyris pyralis</name>
    <dbReference type="NCBI Taxonomy" id="7054"/>
    <lineage>
        <taxon>Eukaryota</taxon>
        <taxon>Metazoa</taxon>
        <taxon>Ecdysozoa</taxon>
        <taxon>Arthropoda</taxon>
        <taxon>Hexapoda</taxon>
        <taxon>Insecta</taxon>
        <taxon>Pterygota</taxon>
        <taxon>Neoptera</taxon>
        <taxon>Endopterygota</taxon>
        <taxon>Coleoptera</taxon>
        <taxon>Polyphaga</taxon>
        <taxon>Elateriformia</taxon>
        <taxon>Elateroidea</taxon>
        <taxon>Lampyridae</taxon>
        <taxon>Lampyrinae</taxon>
        <taxon>Photinus</taxon>
    </lineage>
</organism>
<sequence length="221" mass="25361">MAKFMYAFFDLGPPGEIDVKRRKALESIADCQPEMSVTYDYFARQLDRTEPNVDPLVLHRYRVTDACNTYIQECAKRITPNLKRYLSTQLLELRDEAPDVQFPACLEALAKLKPREEGFAEVLLPMFETSLKEDVQVPDADLPDLMHTKKVEWDPDKALHIHNCRFVLSKGKMYYIHLMYRVQQMGGRNTAGSNESCAPMDGPLNNVHMEDIPSRVRPPGI</sequence>
<accession>A0A1Y1N7L2</accession>
<reference evidence="1" key="1">
    <citation type="journal article" date="2016" name="Sci. Rep.">
        <title>Molecular characterization of firefly nuptial gifts: a multi-omics approach sheds light on postcopulatory sexual selection.</title>
        <authorList>
            <person name="Al-Wathiqui N."/>
            <person name="Fallon T.R."/>
            <person name="South A."/>
            <person name="Weng J.K."/>
            <person name="Lewis S.M."/>
        </authorList>
    </citation>
    <scope>NUCLEOTIDE SEQUENCE</scope>
</reference>